<evidence type="ECO:0000313" key="8">
    <source>
        <dbReference type="Proteomes" id="UP000601587"/>
    </source>
</evidence>
<feature type="domain" description="DNA methylase N-4/N-6" evidence="6">
    <location>
        <begin position="149"/>
        <end position="499"/>
    </location>
</feature>
<dbReference type="GO" id="GO:0009307">
    <property type="term" value="P:DNA restriction-modification system"/>
    <property type="evidence" value="ECO:0007669"/>
    <property type="project" value="UniProtKB-KW"/>
</dbReference>
<dbReference type="GO" id="GO:0008170">
    <property type="term" value="F:N-methyltransferase activity"/>
    <property type="evidence" value="ECO:0007669"/>
    <property type="project" value="InterPro"/>
</dbReference>
<comment type="similarity">
    <text evidence="1">Belongs to the N(4)/N(6)-methyltransferase family.</text>
</comment>
<dbReference type="EMBL" id="WCGB01000037">
    <property type="protein sequence ID" value="NRN92032.1"/>
    <property type="molecule type" value="Genomic_DNA"/>
</dbReference>
<dbReference type="RefSeq" id="WP_172981227.1">
    <property type="nucleotide sequence ID" value="NZ_WCFU01000038.1"/>
</dbReference>
<sequence length="739" mass="84077">MAAIDDLINQIPDVSLRERIKQEANRLQKNKKFGLVYEEHLPECTLLYGVKIKAGSKVALKSKRINKIFRVEKVEGHNAICNQSGTNATKKIPLEQLISIAEFGDPIYPYLKKIDSVSTAPKSNPWHELIEADNYHALQLLTYVYRGKVDCIYIDPPYNTGAKDWKYNNDYVDANDSFRHSKWLSFMEKRLKLAKKLLNSNDSILIVTIDEKEYIHLGLLLEEVFPEARIQMISSMTNKKGSTRVGSFSRRDEYIYFVFLGEASIARSNDDMLNFENKKISSKTIWNSLLRRGADGSSRRENPNLFYPFYVSKGTGKILKIGESLSLNESRNKVVAPDGCRLAWPIRSDGSEGRWQISVDTAKQMLKEGTIKSGRYNKKTNSYAINYLKRGQLNDLKKGILVKTGIDNNGAGIFEYTNQALVNAEPGTIWVKESHDASVYGSTLLKSILPDRKFPFPKSLYAVLDTLRFAVGNKKDATVLDFFAGSGTTLHALNLLNAEDNGHRQCILVTNNEVSINEANSLKKKGIFPGQEKWEKYGIARYITWPRIKCTVLGVDTKNKKLTGNYGTHTTIYKQDTVDTLISKKTGKILKKKFYVKEEKDDYPLISNIKLSDGFKTNVVYFKLGFLDKTFVALGTQFLKLLPVLWMKAGSIGECPSIANDTALPNYMILPKNKFAILLNERNYHEFINKISDDSNIETVFIVTNSDDAYREMISNLEKKETYQLYKDYLDNFRINIRG</sequence>
<organism evidence="7 8">
    <name type="scientific">Lactobacillus helveticus</name>
    <name type="common">Lactobacillus suntoryeus</name>
    <dbReference type="NCBI Taxonomy" id="1587"/>
    <lineage>
        <taxon>Bacteria</taxon>
        <taxon>Bacillati</taxon>
        <taxon>Bacillota</taxon>
        <taxon>Bacilli</taxon>
        <taxon>Lactobacillales</taxon>
        <taxon>Lactobacillaceae</taxon>
        <taxon>Lactobacillus</taxon>
    </lineage>
</organism>
<dbReference type="Pfam" id="PF01555">
    <property type="entry name" value="N6_N4_Mtase"/>
    <property type="match status" value="1"/>
</dbReference>
<keyword evidence="3" id="KW-0808">Transferase</keyword>
<keyword evidence="5" id="KW-0680">Restriction system</keyword>
<proteinExistence type="inferred from homology"/>
<evidence type="ECO:0000256" key="2">
    <source>
        <dbReference type="ARBA" id="ARBA00022603"/>
    </source>
</evidence>
<dbReference type="Proteomes" id="UP000601587">
    <property type="component" value="Unassembled WGS sequence"/>
</dbReference>
<dbReference type="SUPFAM" id="SSF53335">
    <property type="entry name" value="S-adenosyl-L-methionine-dependent methyltransferases"/>
    <property type="match status" value="1"/>
</dbReference>
<dbReference type="InterPro" id="IPR002941">
    <property type="entry name" value="DNA_methylase_N4/N6"/>
</dbReference>
<dbReference type="AlphaFoldDB" id="A0A9Q5BW52"/>
<dbReference type="GO" id="GO:0003677">
    <property type="term" value="F:DNA binding"/>
    <property type="evidence" value="ECO:0007669"/>
    <property type="project" value="InterPro"/>
</dbReference>
<keyword evidence="2" id="KW-0489">Methyltransferase</keyword>
<evidence type="ECO:0000256" key="1">
    <source>
        <dbReference type="ARBA" id="ARBA00006594"/>
    </source>
</evidence>
<evidence type="ECO:0000256" key="3">
    <source>
        <dbReference type="ARBA" id="ARBA00022679"/>
    </source>
</evidence>
<accession>A0A9Q5BW52</accession>
<evidence type="ECO:0000256" key="5">
    <source>
        <dbReference type="ARBA" id="ARBA00022747"/>
    </source>
</evidence>
<evidence type="ECO:0000259" key="6">
    <source>
        <dbReference type="Pfam" id="PF01555"/>
    </source>
</evidence>
<comment type="caution">
    <text evidence="7">The sequence shown here is derived from an EMBL/GenBank/DDBJ whole genome shotgun (WGS) entry which is preliminary data.</text>
</comment>
<dbReference type="Gene3D" id="3.40.50.150">
    <property type="entry name" value="Vaccinia Virus protein VP39"/>
    <property type="match status" value="1"/>
</dbReference>
<dbReference type="InterPro" id="IPR002052">
    <property type="entry name" value="DNA_methylase_N6_adenine_CS"/>
</dbReference>
<protein>
    <recommendedName>
        <fullName evidence="6">DNA methylase N-4/N-6 domain-containing protein</fullName>
    </recommendedName>
</protein>
<evidence type="ECO:0000256" key="4">
    <source>
        <dbReference type="ARBA" id="ARBA00022691"/>
    </source>
</evidence>
<dbReference type="GO" id="GO:0032259">
    <property type="term" value="P:methylation"/>
    <property type="evidence" value="ECO:0007669"/>
    <property type="project" value="UniProtKB-KW"/>
</dbReference>
<dbReference type="InterPro" id="IPR002295">
    <property type="entry name" value="N4/N6-MTase_EcoPI_Mod-like"/>
</dbReference>
<name>A0A9Q5BW52_LACHE</name>
<reference evidence="7" key="1">
    <citation type="submission" date="2019-09" db="EMBL/GenBank/DDBJ databases">
        <title>Comparative genomic analysis of Lactobacillus helveticus.</title>
        <authorList>
            <person name="Zhang H."/>
            <person name="Chen Y."/>
            <person name="Zhong Z."/>
        </authorList>
    </citation>
    <scope>NUCLEOTIDE SEQUENCE</scope>
    <source>
        <strain evidence="7">IMAU50013</strain>
    </source>
</reference>
<dbReference type="InterPro" id="IPR029063">
    <property type="entry name" value="SAM-dependent_MTases_sf"/>
</dbReference>
<dbReference type="PROSITE" id="PS00092">
    <property type="entry name" value="N6_MTASE"/>
    <property type="match status" value="1"/>
</dbReference>
<gene>
    <name evidence="7" type="ORF">IMAU50013_01579</name>
</gene>
<dbReference type="PRINTS" id="PR00506">
    <property type="entry name" value="D21N6MTFRASE"/>
</dbReference>
<evidence type="ECO:0000313" key="7">
    <source>
        <dbReference type="EMBL" id="NRN92032.1"/>
    </source>
</evidence>
<keyword evidence="4" id="KW-0949">S-adenosyl-L-methionine</keyword>